<keyword evidence="7" id="KW-0446">Lipid-binding</keyword>
<dbReference type="Gene3D" id="2.60.120.680">
    <property type="entry name" value="GOLD domain"/>
    <property type="match status" value="1"/>
</dbReference>
<keyword evidence="12" id="KW-1185">Reference proteome</keyword>
<keyword evidence="3" id="KW-0812">Transmembrane</keyword>
<evidence type="ECO:0000259" key="10">
    <source>
        <dbReference type="PROSITE" id="PS51847"/>
    </source>
</evidence>
<feature type="compositionally biased region" description="Low complexity" evidence="9">
    <location>
        <begin position="1767"/>
        <end position="1778"/>
    </location>
</feature>
<reference evidence="11 12" key="1">
    <citation type="submission" date="2023-09" db="EMBL/GenBank/DDBJ databases">
        <title>Pangenome analysis of Batrachochytrium dendrobatidis and related Chytrids.</title>
        <authorList>
            <person name="Yacoub M.N."/>
            <person name="Stajich J.E."/>
            <person name="James T.Y."/>
        </authorList>
    </citation>
    <scope>NUCLEOTIDE SEQUENCE [LARGE SCALE GENOMIC DNA]</scope>
    <source>
        <strain evidence="11 12">JEL0888</strain>
    </source>
</reference>
<protein>
    <recommendedName>
        <fullName evidence="10">SMP-LTD domain-containing protein</fullName>
    </recommendedName>
</protein>
<dbReference type="Proteomes" id="UP001527925">
    <property type="component" value="Unassembled WGS sequence"/>
</dbReference>
<name>A0ABR4NK17_9FUNG</name>
<evidence type="ECO:0000256" key="3">
    <source>
        <dbReference type="ARBA" id="ARBA00022692"/>
    </source>
</evidence>
<feature type="compositionally biased region" description="Low complexity" evidence="9">
    <location>
        <begin position="1594"/>
        <end position="1611"/>
    </location>
</feature>
<feature type="region of interest" description="Disordered" evidence="9">
    <location>
        <begin position="45"/>
        <end position="92"/>
    </location>
</feature>
<keyword evidence="4" id="KW-0256">Endoplasmic reticulum</keyword>
<evidence type="ECO:0000256" key="2">
    <source>
        <dbReference type="ARBA" id="ARBA00022448"/>
    </source>
</evidence>
<gene>
    <name evidence="11" type="ORF">HK105_200797</name>
</gene>
<evidence type="ECO:0000313" key="12">
    <source>
        <dbReference type="Proteomes" id="UP001527925"/>
    </source>
</evidence>
<accession>A0ABR4NK17</accession>
<feature type="compositionally biased region" description="Low complexity" evidence="9">
    <location>
        <begin position="506"/>
        <end position="578"/>
    </location>
</feature>
<evidence type="ECO:0000256" key="9">
    <source>
        <dbReference type="SAM" id="MobiDB-lite"/>
    </source>
</evidence>
<feature type="compositionally biased region" description="Basic and acidic residues" evidence="9">
    <location>
        <begin position="1541"/>
        <end position="1552"/>
    </location>
</feature>
<organism evidence="11 12">
    <name type="scientific">Polyrhizophydium stewartii</name>
    <dbReference type="NCBI Taxonomy" id="2732419"/>
    <lineage>
        <taxon>Eukaryota</taxon>
        <taxon>Fungi</taxon>
        <taxon>Fungi incertae sedis</taxon>
        <taxon>Chytridiomycota</taxon>
        <taxon>Chytridiomycota incertae sedis</taxon>
        <taxon>Chytridiomycetes</taxon>
        <taxon>Rhizophydiales</taxon>
        <taxon>Rhizophydiales incertae sedis</taxon>
        <taxon>Polyrhizophydium</taxon>
    </lineage>
</organism>
<feature type="region of interest" description="Disordered" evidence="9">
    <location>
        <begin position="1767"/>
        <end position="1801"/>
    </location>
</feature>
<evidence type="ECO:0000256" key="7">
    <source>
        <dbReference type="ARBA" id="ARBA00023121"/>
    </source>
</evidence>
<dbReference type="InterPro" id="IPR031468">
    <property type="entry name" value="SMP_LBD"/>
</dbReference>
<dbReference type="PANTHER" id="PTHR13466">
    <property type="entry name" value="TEX2 PROTEIN-RELATED"/>
    <property type="match status" value="1"/>
</dbReference>
<evidence type="ECO:0000256" key="4">
    <source>
        <dbReference type="ARBA" id="ARBA00022824"/>
    </source>
</evidence>
<evidence type="ECO:0000256" key="8">
    <source>
        <dbReference type="ARBA" id="ARBA00023136"/>
    </source>
</evidence>
<feature type="region of interest" description="Disordered" evidence="9">
    <location>
        <begin position="1089"/>
        <end position="1161"/>
    </location>
</feature>
<comment type="subcellular location">
    <subcellularLocation>
        <location evidence="1">Endoplasmic reticulum membrane</location>
    </subcellularLocation>
</comment>
<keyword evidence="5" id="KW-1133">Transmembrane helix</keyword>
<feature type="region of interest" description="Disordered" evidence="9">
    <location>
        <begin position="1525"/>
        <end position="1626"/>
    </location>
</feature>
<feature type="region of interest" description="Disordered" evidence="9">
    <location>
        <begin position="486"/>
        <end position="585"/>
    </location>
</feature>
<keyword evidence="2" id="KW-0813">Transport</keyword>
<feature type="compositionally biased region" description="Acidic residues" evidence="9">
    <location>
        <begin position="1105"/>
        <end position="1114"/>
    </location>
</feature>
<sequence>MSVLAFFGATATFVRGAVFGALLTLLLEAAVLVWLVRSLAKPGHRFTPPSPGDRPSADPVPTQLPPIPPHDALRLGRTSLPGRPAPPVAAGLPEHLRPWPAAIVAFLARELTPRDSDTPVVAGRPVARSTLEAMQSLRYSASSISGAAAAADASAGAGQPTLAAATSAAAAATSATSPLPAAHESEPVAVGEMEPCHWLNVALHRFFLSFRASQHFKESWTQRMSKKLNMRLKNNSFVTSIQIRELSLGDNSPSIHGIRLLKGVTKDLAVFGEAEVSYEGGGSILLEVTLSRNITVPARVYLNQFTGVIRVRAPSLLWPDMIGVAFVEDPGISFTVETGNQTGGDGTMFVRGMINSAIASIVRKTFLELWVLPSWRTFFLPQMQPSAEEFIVRSQTKKEMAAVALAASKQAPAPAVAASGPPRPTLVDRASALWESRLRGPKAARRDLLQGTTFDVTLPLQLADAKAVDEMDASLVSSFLALVNEPDDPVNSSSASNPALRDVDEPGGSESGSAPSLGAAAPAAAASSSPQQQPLSLAPSVSGSGTAASGTATAPTAPSTPSSSSTAATAAVGSSQTAPASSGWKTIRNRNGVHVQKRVLGVLGSTDMVRAFVTIACDAERVARVLLNPAHFAHVYETFEGARSVHEFDAPRGVLAPKFRFGRGMEKNLLVFATRRTLRRTAGDGAAGSGPADVEAEVAAEIAASLESLGDDLGVERIFVMRSIGSIQAGGGQGSAAAGTTGGVASAAAASSASTSTAAALTTALGSDDAAPIPGAADTPAPDSTAADPAPTVDLHRPSEADVGGALDAASEAGADGGRVAESEGAASDGDDGDQDPDVSRHLRVPADGGERASPVVSRSRPVDVPADGGATPAAATLTPSPSGSAAALRSPRPMSSSASLSSKAKQAAPSTSPQPAGLARTPEDAAATAGDGKQQQQHQACVYIYGYHVVPLPADPKGSCRVTIVAHLSPDLQKLEVDTQSCRKLKQFIEDLDQLSRDFSDAAAEATGEVRRRRVFPFGGGGSNASGTTLAGAGGSSALAGTGWATAFAGNQGAGSAPEADGRRIDKIKNYLGNTANYLMKNRKTSNASWLPGRSASQQASQDAQDDMGDDASYELVGTDGDVSARHAPLETPGDGNAGSQPSLPRRQARSATAAADGAQERSASASIASALGLQHAPSASAPVLGPKTLATIAAGARAAAAVAAVAANAAAQVAANAGAAAHASSGEISIIAPRRSLAFEMTEFGREPYIERVLHPKDIVRVEIPFNRAAFGPAVVLEWEHMMRSEAAARFGIIFVPDNPHTSQRPVVQLLPFAPSSDTSRDLFPVAAVQSYTGPAYGTALVSGFGSGVFVLVWDNLMIQSKKVSKSFAYKCLVHNLEPPAVLVASAAAAGLGSLGLVGMATRNSPQGSSQSLAEHEAQHAGGQAPSTQIVELARIGACAEVAIQRNTYFALPIVYDASTAGADAVMDGGATRTVLEWEFTTGGSDINFGIFYEPLVDAVSIPPATPFEPPVYAFAASAGGSQRRSSNAGVADPSHASARHEDSRADVHSDTSTLDAAHGGDGADLGSSGEQLHGNVPPPMPPRASLSERLAAAVGRDPAAPAPAQSVSSPPPPAGSAASPPRTVASMLSSRFAAARSKVDSQRSALLGTTAASAGAPGQAGSAVPSVVNLNAEFMASGSLHRQMVVPPARLNSARMVGGAVSASMDITGRFGVFIFLWDNSTSIISSRTVAFKVNTVTTTMAVMRPPSPAEAADPAAAAAVAATSVSAATETGAETEGGGLDPDADVEELSAPSVMTE</sequence>
<feature type="domain" description="SMP-LTD" evidence="10">
    <location>
        <begin position="192"/>
        <end position="381"/>
    </location>
</feature>
<feature type="compositionally biased region" description="Low complexity" evidence="9">
    <location>
        <begin position="852"/>
        <end position="911"/>
    </location>
</feature>
<keyword evidence="8" id="KW-0472">Membrane</keyword>
<feature type="region of interest" description="Disordered" evidence="9">
    <location>
        <begin position="770"/>
        <end position="934"/>
    </location>
</feature>
<comment type="caution">
    <text evidence="11">The sequence shown here is derived from an EMBL/GenBank/DDBJ whole genome shotgun (WGS) entry which is preliminary data.</text>
</comment>
<evidence type="ECO:0000256" key="5">
    <source>
        <dbReference type="ARBA" id="ARBA00022989"/>
    </source>
</evidence>
<keyword evidence="6" id="KW-0445">Lipid transport</keyword>
<evidence type="ECO:0000256" key="1">
    <source>
        <dbReference type="ARBA" id="ARBA00004586"/>
    </source>
</evidence>
<dbReference type="EMBL" id="JADGIZ020000002">
    <property type="protein sequence ID" value="KAL2919880.1"/>
    <property type="molecule type" value="Genomic_DNA"/>
</dbReference>
<evidence type="ECO:0000313" key="11">
    <source>
        <dbReference type="EMBL" id="KAL2919880.1"/>
    </source>
</evidence>
<dbReference type="PANTHER" id="PTHR13466:SF0">
    <property type="entry name" value="SMP-LTD DOMAIN-CONTAINING PROTEIN"/>
    <property type="match status" value="1"/>
</dbReference>
<proteinExistence type="predicted"/>
<evidence type="ECO:0000256" key="6">
    <source>
        <dbReference type="ARBA" id="ARBA00023055"/>
    </source>
</evidence>
<dbReference type="PROSITE" id="PS51847">
    <property type="entry name" value="SMP"/>
    <property type="match status" value="1"/>
</dbReference>
<feature type="compositionally biased region" description="Low complexity" evidence="9">
    <location>
        <begin position="770"/>
        <end position="792"/>
    </location>
</feature>